<evidence type="ECO:0000313" key="1">
    <source>
        <dbReference type="EMBL" id="RYO91780.1"/>
    </source>
</evidence>
<proteinExistence type="predicted"/>
<comment type="caution">
    <text evidence="1">The sequence shown here is derived from an EMBL/GenBank/DDBJ whole genome shotgun (WGS) entry which is preliminary data.</text>
</comment>
<dbReference type="Proteomes" id="UP000294003">
    <property type="component" value="Unassembled WGS sequence"/>
</dbReference>
<organism evidence="1 2">
    <name type="scientific">Monosporascus cannonballus</name>
    <dbReference type="NCBI Taxonomy" id="155416"/>
    <lineage>
        <taxon>Eukaryota</taxon>
        <taxon>Fungi</taxon>
        <taxon>Dikarya</taxon>
        <taxon>Ascomycota</taxon>
        <taxon>Pezizomycotina</taxon>
        <taxon>Sordariomycetes</taxon>
        <taxon>Xylariomycetidae</taxon>
        <taxon>Xylariales</taxon>
        <taxon>Xylariales incertae sedis</taxon>
        <taxon>Monosporascus</taxon>
    </lineage>
</organism>
<keyword evidence="2" id="KW-1185">Reference proteome</keyword>
<sequence>MPNSEALQDTIPVFSVLVDTLDVAALTEPTRAPVGQPTSYPFRDWSVEDVAKFAKEHFDQARQGIVPGHLVILGEQTMDDRTCLLVTLKEGREAGGELLIVRADFQSSLVLLNVKVMGVGGDRHFETVDADGVIRLGRAT</sequence>
<accession>A0ABY0HJ55</accession>
<reference evidence="1 2" key="1">
    <citation type="submission" date="2018-06" db="EMBL/GenBank/DDBJ databases">
        <title>Complete Genomes of Monosporascus.</title>
        <authorList>
            <person name="Robinson A.J."/>
            <person name="Natvig D.O."/>
        </authorList>
    </citation>
    <scope>NUCLEOTIDE SEQUENCE [LARGE SCALE GENOMIC DNA]</scope>
    <source>
        <strain evidence="1 2">CBS 609.92</strain>
    </source>
</reference>
<dbReference type="EMBL" id="QJNS01000036">
    <property type="protein sequence ID" value="RYO91780.1"/>
    <property type="molecule type" value="Genomic_DNA"/>
</dbReference>
<protein>
    <submittedName>
        <fullName evidence="1">Uncharacterized protein</fullName>
    </submittedName>
</protein>
<name>A0ABY0HJ55_9PEZI</name>
<gene>
    <name evidence="1" type="ORF">DL762_001999</name>
</gene>
<evidence type="ECO:0000313" key="2">
    <source>
        <dbReference type="Proteomes" id="UP000294003"/>
    </source>
</evidence>